<keyword evidence="10" id="KW-1185">Reference proteome</keyword>
<keyword evidence="7" id="KW-0472">Membrane</keyword>
<keyword evidence="3 6" id="KW-0805">Transcription regulation</keyword>
<organism evidence="9 10">
    <name type="scientific">Actinidia rufa</name>
    <dbReference type="NCBI Taxonomy" id="165716"/>
    <lineage>
        <taxon>Eukaryota</taxon>
        <taxon>Viridiplantae</taxon>
        <taxon>Streptophyta</taxon>
        <taxon>Embryophyta</taxon>
        <taxon>Tracheophyta</taxon>
        <taxon>Spermatophyta</taxon>
        <taxon>Magnoliopsida</taxon>
        <taxon>eudicotyledons</taxon>
        <taxon>Gunneridae</taxon>
        <taxon>Pentapetalae</taxon>
        <taxon>asterids</taxon>
        <taxon>Ericales</taxon>
        <taxon>Actinidiaceae</taxon>
        <taxon>Actinidia</taxon>
    </lineage>
</organism>
<dbReference type="Pfam" id="PF10513">
    <property type="entry name" value="EPL1"/>
    <property type="match status" value="1"/>
</dbReference>
<evidence type="ECO:0000256" key="3">
    <source>
        <dbReference type="ARBA" id="ARBA00023015"/>
    </source>
</evidence>
<comment type="subcellular location">
    <subcellularLocation>
        <location evidence="1 6">Nucleus</location>
    </subcellularLocation>
</comment>
<keyword evidence="7" id="KW-1133">Transmembrane helix</keyword>
<evidence type="ECO:0000256" key="2">
    <source>
        <dbReference type="ARBA" id="ARBA00008035"/>
    </source>
</evidence>
<evidence type="ECO:0000256" key="1">
    <source>
        <dbReference type="ARBA" id="ARBA00004123"/>
    </source>
</evidence>
<gene>
    <name evidence="9" type="ORF">Acr_22g0005920</name>
</gene>
<evidence type="ECO:0000256" key="5">
    <source>
        <dbReference type="ARBA" id="ARBA00023242"/>
    </source>
</evidence>
<comment type="caution">
    <text evidence="9">The sequence shown here is derived from an EMBL/GenBank/DDBJ whole genome shotgun (WGS) entry which is preliminary data.</text>
</comment>
<dbReference type="PANTHER" id="PTHR14898">
    <property type="entry name" value="ENHANCER OF POLYCOMB"/>
    <property type="match status" value="1"/>
</dbReference>
<feature type="transmembrane region" description="Helical" evidence="7">
    <location>
        <begin position="243"/>
        <end position="267"/>
    </location>
</feature>
<dbReference type="GO" id="GO:0035267">
    <property type="term" value="C:NuA4 histone acetyltransferase complex"/>
    <property type="evidence" value="ECO:0007669"/>
    <property type="project" value="InterPro"/>
</dbReference>
<dbReference type="Proteomes" id="UP000585474">
    <property type="component" value="Unassembled WGS sequence"/>
</dbReference>
<keyword evidence="5 6" id="KW-0539">Nucleus</keyword>
<accession>A0A7J0GKF0</accession>
<dbReference type="OrthoDB" id="435275at2759"/>
<evidence type="ECO:0000313" key="10">
    <source>
        <dbReference type="Proteomes" id="UP000585474"/>
    </source>
</evidence>
<dbReference type="AlphaFoldDB" id="A0A7J0GKF0"/>
<evidence type="ECO:0000313" key="9">
    <source>
        <dbReference type="EMBL" id="GFZ11194.1"/>
    </source>
</evidence>
<protein>
    <recommendedName>
        <fullName evidence="6">Enhancer of polycomb-like protein</fullName>
    </recommendedName>
</protein>
<dbReference type="InterPro" id="IPR019542">
    <property type="entry name" value="Enhancer_polycomb-like_N"/>
</dbReference>
<dbReference type="EMBL" id="BJWL01000022">
    <property type="protein sequence ID" value="GFZ11194.1"/>
    <property type="molecule type" value="Genomic_DNA"/>
</dbReference>
<sequence>MVLVSVLDYGPLHRAIPSRVRVGSNRSEWVVSESEFSRPWFGCGQEGLAVTVEGFSVWGPPPSVEMRKRTRIFGTRVLRSGRRLWSGPGEGKHVRVSAGVANGEEWIELLDNSGEGGGSGGDDDIQYMENGWQNDPGLKQVTVMDIDNKIEEPKLVGNGRLDLANHDSSVDRMWGSAYQRKRKRIDLESSNFEGCFEKKITLEDRRYGKKYVRQQWRKKKIRESCPGPLGESCGSQGSARSRLLLAFVESSSCSSIRWFACILGVVLRYMRRTKLRLLQFSEFVLSEPLAHVFSSHGIHFLRDSPSISRSGICKFFGASCFIPLFSVNFAAVPFCFMTFHSSMLLRSACLRYVPVTYSNEVDDRTAEVVEHLPCISFESDSPVIGTVTFENDNSGKRNVLHSSIGAPRLTGRAGQLRSGVGSRGIQKRSSLRSRRKRTSVFRVRKTNGALASNLFSSQHDGIPLAPVTLDHELKSSVRKRSTPNIKQLKSSSGGLKQDTVSTCCSVNILVIESYKCYRIEGAIVELEKNSGSKPWSLAVRKDGITRYTLSAQKVMRPYSTNRVTHDVIWTEDINNWKLEFPNRRDWLIFKKLYKECSERNVLAPSTNVIPVLGVYEVPGYADSNSIFFKRPSSYISVKNDELSRAFEKRTANYDMDSEDEEWLIKFNNESSAGNEHWDHVLEENFELIIDSFEKAVYGSSDGNCDEKAAVNLCMDLGRKEVVEAVYGYWMRKRKQKNSPLIRVFQLYVPRRTQLLPNSILRKKRSFKRQASQSVRVKPRTFLQAVPEERDAVGEQNALIRVQEAKAAASRSEGLAIARRQAAQLLMEKADLATYRAAKALRIAEAARVTKSTDAAASFFLE</sequence>
<feature type="domain" description="Enhancer of polycomb-like N-terminal" evidence="8">
    <location>
        <begin position="629"/>
        <end position="694"/>
    </location>
</feature>
<proteinExistence type="inferred from homology"/>
<dbReference type="GO" id="GO:0006357">
    <property type="term" value="P:regulation of transcription by RNA polymerase II"/>
    <property type="evidence" value="ECO:0007669"/>
    <property type="project" value="InterPro"/>
</dbReference>
<evidence type="ECO:0000256" key="7">
    <source>
        <dbReference type="SAM" id="Phobius"/>
    </source>
</evidence>
<reference evidence="9 10" key="1">
    <citation type="submission" date="2019-07" db="EMBL/GenBank/DDBJ databases">
        <title>De Novo Assembly of kiwifruit Actinidia rufa.</title>
        <authorList>
            <person name="Sugita-Konishi S."/>
            <person name="Sato K."/>
            <person name="Mori E."/>
            <person name="Abe Y."/>
            <person name="Kisaki G."/>
            <person name="Hamano K."/>
            <person name="Suezawa K."/>
            <person name="Otani M."/>
            <person name="Fukuda T."/>
            <person name="Manabe T."/>
            <person name="Gomi K."/>
            <person name="Tabuchi M."/>
            <person name="Akimitsu K."/>
            <person name="Kataoka I."/>
        </authorList>
    </citation>
    <scope>NUCLEOTIDE SEQUENCE [LARGE SCALE GENOMIC DNA]</scope>
    <source>
        <strain evidence="10">cv. Fuchu</strain>
    </source>
</reference>
<evidence type="ECO:0000259" key="8">
    <source>
        <dbReference type="Pfam" id="PF10513"/>
    </source>
</evidence>
<dbReference type="InterPro" id="IPR024943">
    <property type="entry name" value="Enhancer_polycomb"/>
</dbReference>
<dbReference type="GO" id="GO:0005634">
    <property type="term" value="C:nucleus"/>
    <property type="evidence" value="ECO:0007669"/>
    <property type="project" value="UniProtKB-SubCell"/>
</dbReference>
<evidence type="ECO:0000256" key="4">
    <source>
        <dbReference type="ARBA" id="ARBA00023163"/>
    </source>
</evidence>
<comment type="similarity">
    <text evidence="2 6">Belongs to the enhancer of polycomb family.</text>
</comment>
<evidence type="ECO:0000256" key="6">
    <source>
        <dbReference type="RuleBase" id="RU361124"/>
    </source>
</evidence>
<feature type="transmembrane region" description="Helical" evidence="7">
    <location>
        <begin position="315"/>
        <end position="339"/>
    </location>
</feature>
<keyword evidence="4 6" id="KW-0804">Transcription</keyword>
<name>A0A7J0GKF0_9ERIC</name>
<keyword evidence="7" id="KW-0812">Transmembrane</keyword>